<dbReference type="AlphaFoldDB" id="A0A1H7A3W6"/>
<name>A0A1H7A3W6_9FIRM</name>
<dbReference type="Proteomes" id="UP000199662">
    <property type="component" value="Unassembled WGS sequence"/>
</dbReference>
<proteinExistence type="predicted"/>
<keyword evidence="2" id="KW-1185">Reference proteome</keyword>
<evidence type="ECO:0008006" key="3">
    <source>
        <dbReference type="Google" id="ProtNLM"/>
    </source>
</evidence>
<reference evidence="1 2" key="1">
    <citation type="submission" date="2016-10" db="EMBL/GenBank/DDBJ databases">
        <authorList>
            <person name="de Groot N.N."/>
        </authorList>
    </citation>
    <scope>NUCLEOTIDE SEQUENCE [LARGE SCALE GENOMIC DNA]</scope>
    <source>
        <strain evidence="1 2">DSM 2179</strain>
    </source>
</reference>
<protein>
    <recommendedName>
        <fullName evidence="3">Rubredoxin-like domain-containing protein</fullName>
    </recommendedName>
</protein>
<gene>
    <name evidence="1" type="ORF">SAMN05660742_111117</name>
</gene>
<dbReference type="RefSeq" id="WP_177177576.1">
    <property type="nucleotide sequence ID" value="NZ_FNZK01000011.1"/>
</dbReference>
<organism evidence="1 2">
    <name type="scientific">Propionispira arboris</name>
    <dbReference type="NCBI Taxonomy" id="84035"/>
    <lineage>
        <taxon>Bacteria</taxon>
        <taxon>Bacillati</taxon>
        <taxon>Bacillota</taxon>
        <taxon>Negativicutes</taxon>
        <taxon>Selenomonadales</taxon>
        <taxon>Selenomonadaceae</taxon>
        <taxon>Propionispira</taxon>
    </lineage>
</organism>
<evidence type="ECO:0000313" key="1">
    <source>
        <dbReference type="EMBL" id="SEJ60158.1"/>
    </source>
</evidence>
<dbReference type="SUPFAM" id="SSF57802">
    <property type="entry name" value="Rubredoxin-like"/>
    <property type="match status" value="1"/>
</dbReference>
<accession>A0A1H7A3W6</accession>
<evidence type="ECO:0000313" key="2">
    <source>
        <dbReference type="Proteomes" id="UP000199662"/>
    </source>
</evidence>
<sequence length="47" mass="5434">MIRFRCINCYDEFETESEDAKCPTCGAQKSKFEIGRTEPEAKDKAKE</sequence>
<dbReference type="Gene3D" id="2.20.28.10">
    <property type="match status" value="1"/>
</dbReference>
<dbReference type="STRING" id="84035.SAMN05660742_111117"/>
<dbReference type="EMBL" id="FNZK01000011">
    <property type="protein sequence ID" value="SEJ60158.1"/>
    <property type="molecule type" value="Genomic_DNA"/>
</dbReference>